<reference evidence="2 3" key="1">
    <citation type="submission" date="2019-05" db="EMBL/GenBank/DDBJ databases">
        <title>Mikania micrantha, genome provides insights into the molecular mechanism of rapid growth.</title>
        <authorList>
            <person name="Liu B."/>
        </authorList>
    </citation>
    <scope>NUCLEOTIDE SEQUENCE [LARGE SCALE GENOMIC DNA]</scope>
    <source>
        <strain evidence="2">NLD-2019</strain>
        <tissue evidence="2">Leaf</tissue>
    </source>
</reference>
<dbReference type="AlphaFoldDB" id="A0A5N6PCL8"/>
<comment type="caution">
    <text evidence="2">The sequence shown here is derived from an EMBL/GenBank/DDBJ whole genome shotgun (WGS) entry which is preliminary data.</text>
</comment>
<accession>A0A5N6PCL8</accession>
<dbReference type="Proteomes" id="UP000326396">
    <property type="component" value="Linkage Group LG13"/>
</dbReference>
<evidence type="ECO:0000256" key="1">
    <source>
        <dbReference type="SAM" id="MobiDB-lite"/>
    </source>
</evidence>
<evidence type="ECO:0000313" key="3">
    <source>
        <dbReference type="Proteomes" id="UP000326396"/>
    </source>
</evidence>
<feature type="region of interest" description="Disordered" evidence="1">
    <location>
        <begin position="1"/>
        <end position="79"/>
    </location>
</feature>
<sequence length="131" mass="14546">MKTQPPITITSDRLLNPTDHHHHRRPVLEPPPSTRGDDRMNPRSNGSGGNGVGRRRRWSTAVEGMEEIGDGDGGGVGRRRLRRWSMAATASKAVRSSSEGMKNAEVGWKRFEDVGRGWFTSAPRRGRADVF</sequence>
<dbReference type="EMBL" id="SZYD01000005">
    <property type="protein sequence ID" value="KAD6118856.1"/>
    <property type="molecule type" value="Genomic_DNA"/>
</dbReference>
<name>A0A5N6PCL8_9ASTR</name>
<proteinExistence type="predicted"/>
<feature type="compositionally biased region" description="Polar residues" evidence="1">
    <location>
        <begin position="1"/>
        <end position="13"/>
    </location>
</feature>
<evidence type="ECO:0000313" key="2">
    <source>
        <dbReference type="EMBL" id="KAD6118856.1"/>
    </source>
</evidence>
<protein>
    <submittedName>
        <fullName evidence="2">Uncharacterized protein</fullName>
    </submittedName>
</protein>
<organism evidence="2 3">
    <name type="scientific">Mikania micrantha</name>
    <name type="common">bitter vine</name>
    <dbReference type="NCBI Taxonomy" id="192012"/>
    <lineage>
        <taxon>Eukaryota</taxon>
        <taxon>Viridiplantae</taxon>
        <taxon>Streptophyta</taxon>
        <taxon>Embryophyta</taxon>
        <taxon>Tracheophyta</taxon>
        <taxon>Spermatophyta</taxon>
        <taxon>Magnoliopsida</taxon>
        <taxon>eudicotyledons</taxon>
        <taxon>Gunneridae</taxon>
        <taxon>Pentapetalae</taxon>
        <taxon>asterids</taxon>
        <taxon>campanulids</taxon>
        <taxon>Asterales</taxon>
        <taxon>Asteraceae</taxon>
        <taxon>Asteroideae</taxon>
        <taxon>Heliantheae alliance</taxon>
        <taxon>Eupatorieae</taxon>
        <taxon>Mikania</taxon>
    </lineage>
</organism>
<keyword evidence="3" id="KW-1185">Reference proteome</keyword>
<gene>
    <name evidence="2" type="ORF">E3N88_10127</name>
</gene>